<sequence>MRGYNRKDPPNLLLHIPNEIIQDMWFMHDGAPAHYSQEVRQTLNEGYPQKWIGRGGPVNYPPRSPDLTCMDYYLWGRLKNLVYVARPTTREDMMRRIRDAVRSINGEEVLRAVDNFNVRVERCLENNGMQFEHL</sequence>
<dbReference type="PANTHER" id="PTHR47326">
    <property type="entry name" value="TRANSPOSABLE ELEMENT TC3 TRANSPOSASE-LIKE PROTEIN"/>
    <property type="match status" value="1"/>
</dbReference>
<protein>
    <recommendedName>
        <fullName evidence="2">Tc1-like transposase DDE domain-containing protein</fullName>
    </recommendedName>
</protein>
<dbReference type="PANTHER" id="PTHR47326:SF1">
    <property type="entry name" value="HTH PSQ-TYPE DOMAIN-CONTAINING PROTEIN"/>
    <property type="match status" value="1"/>
</dbReference>
<dbReference type="EMBL" id="GEBQ01029425">
    <property type="protein sequence ID" value="JAT10552.1"/>
    <property type="molecule type" value="Transcribed_RNA"/>
</dbReference>
<name>A0A1B6KGF3_9HEMI</name>
<dbReference type="GO" id="GO:0003676">
    <property type="term" value="F:nucleic acid binding"/>
    <property type="evidence" value="ECO:0007669"/>
    <property type="project" value="InterPro"/>
</dbReference>
<gene>
    <name evidence="1" type="ORF">g.46460</name>
</gene>
<evidence type="ECO:0000313" key="1">
    <source>
        <dbReference type="EMBL" id="JAT10552.1"/>
    </source>
</evidence>
<dbReference type="AlphaFoldDB" id="A0A1B6KGF3"/>
<evidence type="ECO:0008006" key="2">
    <source>
        <dbReference type="Google" id="ProtNLM"/>
    </source>
</evidence>
<accession>A0A1B6KGF3</accession>
<dbReference type="InterPro" id="IPR036397">
    <property type="entry name" value="RNaseH_sf"/>
</dbReference>
<reference evidence="1" key="1">
    <citation type="submission" date="2015-11" db="EMBL/GenBank/DDBJ databases">
        <title>De novo transcriptome assembly of four potential Pierce s Disease insect vectors from Arizona vineyards.</title>
        <authorList>
            <person name="Tassone E.E."/>
        </authorList>
    </citation>
    <scope>NUCLEOTIDE SEQUENCE</scope>
</reference>
<dbReference type="Gene3D" id="3.30.420.10">
    <property type="entry name" value="Ribonuclease H-like superfamily/Ribonuclease H"/>
    <property type="match status" value="1"/>
</dbReference>
<proteinExistence type="predicted"/>
<organism evidence="1">
    <name type="scientific">Graphocephala atropunctata</name>
    <dbReference type="NCBI Taxonomy" id="36148"/>
    <lineage>
        <taxon>Eukaryota</taxon>
        <taxon>Metazoa</taxon>
        <taxon>Ecdysozoa</taxon>
        <taxon>Arthropoda</taxon>
        <taxon>Hexapoda</taxon>
        <taxon>Insecta</taxon>
        <taxon>Pterygota</taxon>
        <taxon>Neoptera</taxon>
        <taxon>Paraneoptera</taxon>
        <taxon>Hemiptera</taxon>
        <taxon>Auchenorrhyncha</taxon>
        <taxon>Membracoidea</taxon>
        <taxon>Cicadellidae</taxon>
        <taxon>Cicadellinae</taxon>
        <taxon>Cicadellini</taxon>
        <taxon>Graphocephala</taxon>
    </lineage>
</organism>